<evidence type="ECO:0000259" key="2">
    <source>
        <dbReference type="Pfam" id="PF08241"/>
    </source>
</evidence>
<dbReference type="InterPro" id="IPR029063">
    <property type="entry name" value="SAM-dependent_MTases_sf"/>
</dbReference>
<organism evidence="3 4">
    <name type="scientific">Treponema brennaborense (strain DSM 12168 / CIP 105900 / DD5/3)</name>
    <dbReference type="NCBI Taxonomy" id="906968"/>
    <lineage>
        <taxon>Bacteria</taxon>
        <taxon>Pseudomonadati</taxon>
        <taxon>Spirochaetota</taxon>
        <taxon>Spirochaetia</taxon>
        <taxon>Spirochaetales</taxon>
        <taxon>Treponemataceae</taxon>
        <taxon>Treponema</taxon>
    </lineage>
</organism>
<dbReference type="STRING" id="906968.Trebr_0154"/>
<dbReference type="OrthoDB" id="9772751at2"/>
<gene>
    <name evidence="3" type="ordered locus">Trebr_0154</name>
</gene>
<dbReference type="Proteomes" id="UP000006546">
    <property type="component" value="Chromosome"/>
</dbReference>
<dbReference type="EMBL" id="CP002696">
    <property type="protein sequence ID" value="AEE15606.1"/>
    <property type="molecule type" value="Genomic_DNA"/>
</dbReference>
<name>F4LLC8_TREBD</name>
<keyword evidence="3" id="KW-0489">Methyltransferase</keyword>
<dbReference type="KEGG" id="tbe:Trebr_0154"/>
<feature type="compositionally biased region" description="Low complexity" evidence="1">
    <location>
        <begin position="96"/>
        <end position="107"/>
    </location>
</feature>
<evidence type="ECO:0000313" key="4">
    <source>
        <dbReference type="Proteomes" id="UP000006546"/>
    </source>
</evidence>
<accession>F4LLC8</accession>
<feature type="domain" description="Methyltransferase type 11" evidence="2">
    <location>
        <begin position="112"/>
        <end position="189"/>
    </location>
</feature>
<dbReference type="eggNOG" id="COG2226">
    <property type="taxonomic scope" value="Bacteria"/>
</dbReference>
<dbReference type="AlphaFoldDB" id="F4LLC8"/>
<proteinExistence type="predicted"/>
<dbReference type="GO" id="GO:0008757">
    <property type="term" value="F:S-adenosylmethionine-dependent methyltransferase activity"/>
    <property type="evidence" value="ECO:0007669"/>
    <property type="project" value="InterPro"/>
</dbReference>
<dbReference type="HOGENOM" id="CLU_073559_0_0_12"/>
<feature type="region of interest" description="Disordered" evidence="1">
    <location>
        <begin position="88"/>
        <end position="107"/>
    </location>
</feature>
<protein>
    <submittedName>
        <fullName evidence="3">Methyltransferase type 11</fullName>
    </submittedName>
</protein>
<sequence length="299" mass="33107">MKTNDDTGSGLPHDAAAPHSIHDFDFSLICEYFASFNRQGPGSPETTRRALGFIENLPANARIADVGCGTGGQTTVLAEELVRRFSRRHENSARGAAETTDSGTDSDTDATFSVTGIDLFPQFVELFNRNASERGVSAYVHGKIGSMDKLDFEPESLDLIWSEGAIYNIGFERGVNEWKRFLKPGGYLAVTEATWLTDERPAEIEAFWNNAYPEIGTIPQKIAQMQKAGYTPIAAFTLGSECWTDHFYAPAAAVQKTFLQKHADSPAARNLVAAQKHEQALYAKYCQYYGYVFYIGKKR</sequence>
<reference evidence="4" key="1">
    <citation type="submission" date="2011-04" db="EMBL/GenBank/DDBJ databases">
        <title>The complete genome of Treponema brennaborense DSM 12168.</title>
        <authorList>
            <person name="Lucas S."/>
            <person name="Han J."/>
            <person name="Lapidus A."/>
            <person name="Bruce D."/>
            <person name="Goodwin L."/>
            <person name="Pitluck S."/>
            <person name="Peters L."/>
            <person name="Kyrpides N."/>
            <person name="Mavromatis K."/>
            <person name="Ivanova N."/>
            <person name="Mikhailova N."/>
            <person name="Pagani I."/>
            <person name="Teshima H."/>
            <person name="Detter J.C."/>
            <person name="Tapia R."/>
            <person name="Han C."/>
            <person name="Land M."/>
            <person name="Hauser L."/>
            <person name="Markowitz V."/>
            <person name="Cheng J.-F."/>
            <person name="Hugenholtz P."/>
            <person name="Woyke T."/>
            <person name="Wu D."/>
            <person name="Gronow S."/>
            <person name="Wellnitz S."/>
            <person name="Brambilla E."/>
            <person name="Klenk H.-P."/>
            <person name="Eisen J.A."/>
        </authorList>
    </citation>
    <scope>NUCLEOTIDE SEQUENCE [LARGE SCALE GENOMIC DNA]</scope>
    <source>
        <strain evidence="4">DSM 12168 / CIP 105900 / DD5/3</strain>
    </source>
</reference>
<evidence type="ECO:0000313" key="3">
    <source>
        <dbReference type="EMBL" id="AEE15606.1"/>
    </source>
</evidence>
<dbReference type="Pfam" id="PF08241">
    <property type="entry name" value="Methyltransf_11"/>
    <property type="match status" value="1"/>
</dbReference>
<dbReference type="PANTHER" id="PTHR43591">
    <property type="entry name" value="METHYLTRANSFERASE"/>
    <property type="match status" value="1"/>
</dbReference>
<keyword evidence="4" id="KW-1185">Reference proteome</keyword>
<dbReference type="GO" id="GO:0032259">
    <property type="term" value="P:methylation"/>
    <property type="evidence" value="ECO:0007669"/>
    <property type="project" value="UniProtKB-KW"/>
</dbReference>
<keyword evidence="3" id="KW-0808">Transferase</keyword>
<evidence type="ECO:0000256" key="1">
    <source>
        <dbReference type="SAM" id="MobiDB-lite"/>
    </source>
</evidence>
<dbReference type="Gene3D" id="3.40.50.150">
    <property type="entry name" value="Vaccinia Virus protein VP39"/>
    <property type="match status" value="1"/>
</dbReference>
<dbReference type="SUPFAM" id="SSF53335">
    <property type="entry name" value="S-adenosyl-L-methionine-dependent methyltransferases"/>
    <property type="match status" value="1"/>
</dbReference>
<dbReference type="InterPro" id="IPR013216">
    <property type="entry name" value="Methyltransf_11"/>
</dbReference>
<dbReference type="RefSeq" id="WP_013757325.1">
    <property type="nucleotide sequence ID" value="NC_015500.1"/>
</dbReference>
<dbReference type="CDD" id="cd02440">
    <property type="entry name" value="AdoMet_MTases"/>
    <property type="match status" value="1"/>
</dbReference>